<evidence type="ECO:0000313" key="4">
    <source>
        <dbReference type="Proteomes" id="UP000179920"/>
    </source>
</evidence>
<dbReference type="AlphaFoldDB" id="A0A1K0FUY5"/>
<keyword evidence="5" id="KW-1185">Reference proteome</keyword>
<name>A0A1K0FUY5_9BASI</name>
<dbReference type="EMBL" id="ULHB01000025">
    <property type="protein sequence ID" value="SYW77327.1"/>
    <property type="molecule type" value="Genomic_DNA"/>
</dbReference>
<gene>
    <name evidence="3" type="ORF">UBRO2_01786</name>
    <name evidence="2" type="ORF">UBRO_20407</name>
</gene>
<dbReference type="Proteomes" id="UP000179920">
    <property type="component" value="Chromosome I"/>
</dbReference>
<evidence type="ECO:0000313" key="2">
    <source>
        <dbReference type="EMBL" id="SAM59520.1"/>
    </source>
</evidence>
<dbReference type="Proteomes" id="UP000658997">
    <property type="component" value="Unassembled WGS sequence"/>
</dbReference>
<reference evidence="3" key="3">
    <citation type="submission" date="2018-08" db="EMBL/GenBank/DDBJ databases">
        <authorList>
            <person name="Guldener U."/>
        </authorList>
    </citation>
    <scope>NUCLEOTIDE SEQUENCE</scope>
    <source>
        <strain evidence="3">UB2</strain>
    </source>
</reference>
<evidence type="ECO:0000256" key="1">
    <source>
        <dbReference type="SAM" id="MobiDB-lite"/>
    </source>
</evidence>
<reference evidence="4" key="1">
    <citation type="submission" date="2016-04" db="EMBL/GenBank/DDBJ databases">
        <authorList>
            <person name="Guldener U."/>
            <person name="Guldener U."/>
        </authorList>
    </citation>
    <scope>NUCLEOTIDE SEQUENCE [LARGE SCALE GENOMIC DNA]</scope>
    <source>
        <strain evidence="4">UB2112</strain>
    </source>
</reference>
<proteinExistence type="predicted"/>
<dbReference type="EMBL" id="LT558117">
    <property type="protein sequence ID" value="SAM59520.1"/>
    <property type="molecule type" value="Genomic_DNA"/>
</dbReference>
<accession>A0A1K0FUY5</accession>
<protein>
    <submittedName>
        <fullName evidence="2">Uncharacterized protein</fullName>
    </submittedName>
</protein>
<sequence length="149" mass="16634">MKQARRFSAALGYKALPEHGMAVYRPSPPSIPQQPQQDGATRRDFRPIRTPAPIPLMQEVDQRSTATAAAEGRRELWLSKFIANRDQQPAIDPSNKKFKRWGGVMLGLPSSQRDALGRTFDPTTATIPFRGIYASPPHQHQPLSPPPRT</sequence>
<organism evidence="2 4">
    <name type="scientific">Ustilago bromivora</name>
    <dbReference type="NCBI Taxonomy" id="307758"/>
    <lineage>
        <taxon>Eukaryota</taxon>
        <taxon>Fungi</taxon>
        <taxon>Dikarya</taxon>
        <taxon>Basidiomycota</taxon>
        <taxon>Ustilaginomycotina</taxon>
        <taxon>Ustilaginomycetes</taxon>
        <taxon>Ustilaginales</taxon>
        <taxon>Ustilaginaceae</taxon>
        <taxon>Ustilago</taxon>
    </lineage>
</organism>
<reference evidence="2" key="2">
    <citation type="submission" date="2016-04" db="EMBL/GenBank/DDBJ databases">
        <authorList>
            <person name="Evans L.H."/>
            <person name="Alamgir A."/>
            <person name="Owens N."/>
            <person name="Weber N.D."/>
            <person name="Virtaneva K."/>
            <person name="Barbian K."/>
            <person name="Babar A."/>
            <person name="Rosenke K."/>
        </authorList>
    </citation>
    <scope>NUCLEOTIDE SEQUENCE</scope>
    <source>
        <strain evidence="2">UB2112</strain>
    </source>
</reference>
<feature type="region of interest" description="Disordered" evidence="1">
    <location>
        <begin position="21"/>
        <end position="52"/>
    </location>
</feature>
<evidence type="ECO:0000313" key="3">
    <source>
        <dbReference type="EMBL" id="SYW77327.1"/>
    </source>
</evidence>
<feature type="region of interest" description="Disordered" evidence="1">
    <location>
        <begin position="115"/>
        <end position="149"/>
    </location>
</feature>
<evidence type="ECO:0000313" key="5">
    <source>
        <dbReference type="Proteomes" id="UP000658997"/>
    </source>
</evidence>